<sequence length="346" mass="39274">MRFEKIIEYFSNSVNSSEKYKPDLLIRYTYEFALSELSRDMLLRYFFTYIKIDINSTEAIDFDENLLDKLKDFADLLLNNFFVPLKPTGAKNPQPSSGNLSTIRSIQGPHDFIGTPERVANLCSLCLERDHHRCVLSQSFDYREAVRRISEDLEEALDDEGVRLKGQSIVTLQVAHIIPHSLMQLDTSSGLSESKKTAIQILNMFDYDVGLIINGPDIDRPRNAISLTQTAHDAFSSFEIFLEPVDGQEHTYHIKTLKPCLAHVFGLPLTRKLFLSDNQSIEPPSPRLLALHRAIAHILHLSGAGEYIDKILRDFENTEIRDDGTTELGRMIHWRMGGGLDGAVVH</sequence>
<dbReference type="Proteomes" id="UP001219355">
    <property type="component" value="Chromosome 4"/>
</dbReference>
<evidence type="ECO:0000259" key="1">
    <source>
        <dbReference type="Pfam" id="PF13391"/>
    </source>
</evidence>
<dbReference type="AlphaFoldDB" id="A0AAF0DN01"/>
<evidence type="ECO:0000313" key="2">
    <source>
        <dbReference type="EMBL" id="WEW60682.1"/>
    </source>
</evidence>
<proteinExistence type="predicted"/>
<keyword evidence="3" id="KW-1185">Reference proteome</keyword>
<feature type="domain" description="HNH nuclease" evidence="1">
    <location>
        <begin position="171"/>
        <end position="242"/>
    </location>
</feature>
<dbReference type="EMBL" id="CP120630">
    <property type="protein sequence ID" value="WEW60682.1"/>
    <property type="molecule type" value="Genomic_DNA"/>
</dbReference>
<accession>A0AAF0DN01</accession>
<gene>
    <name evidence="2" type="ORF">PRK78_006169</name>
</gene>
<organism evidence="2 3">
    <name type="scientific">Emydomyces testavorans</name>
    <dbReference type="NCBI Taxonomy" id="2070801"/>
    <lineage>
        <taxon>Eukaryota</taxon>
        <taxon>Fungi</taxon>
        <taxon>Dikarya</taxon>
        <taxon>Ascomycota</taxon>
        <taxon>Pezizomycotina</taxon>
        <taxon>Eurotiomycetes</taxon>
        <taxon>Eurotiomycetidae</taxon>
        <taxon>Onygenales</taxon>
        <taxon>Nannizziopsiaceae</taxon>
        <taxon>Emydomyces</taxon>
    </lineage>
</organism>
<evidence type="ECO:0000313" key="3">
    <source>
        <dbReference type="Proteomes" id="UP001219355"/>
    </source>
</evidence>
<reference evidence="2" key="1">
    <citation type="submission" date="2023-03" db="EMBL/GenBank/DDBJ databases">
        <title>Emydomyces testavorans Genome Sequence.</title>
        <authorList>
            <person name="Hoyer L."/>
        </authorList>
    </citation>
    <scope>NUCLEOTIDE SEQUENCE</scope>
    <source>
        <strain evidence="2">16-2883</strain>
    </source>
</reference>
<dbReference type="Pfam" id="PF13391">
    <property type="entry name" value="HNH_2"/>
    <property type="match status" value="1"/>
</dbReference>
<protein>
    <recommendedName>
        <fullName evidence="1">HNH nuclease domain-containing protein</fullName>
    </recommendedName>
</protein>
<dbReference type="InterPro" id="IPR003615">
    <property type="entry name" value="HNH_nuc"/>
</dbReference>
<name>A0AAF0DN01_9EURO</name>